<dbReference type="HOGENOM" id="CLU_036604_13_0_11"/>
<dbReference type="InterPro" id="IPR049874">
    <property type="entry name" value="ROK_cs"/>
</dbReference>
<dbReference type="GO" id="GO:0003700">
    <property type="term" value="F:DNA-binding transcription factor activity"/>
    <property type="evidence" value="ECO:0007669"/>
    <property type="project" value="InterPro"/>
</dbReference>
<evidence type="ECO:0000313" key="4">
    <source>
        <dbReference type="Proteomes" id="UP000019225"/>
    </source>
</evidence>
<dbReference type="InterPro" id="IPR001387">
    <property type="entry name" value="Cro/C1-type_HTH"/>
</dbReference>
<dbReference type="Pfam" id="PF00480">
    <property type="entry name" value="ROK"/>
    <property type="match status" value="1"/>
</dbReference>
<dbReference type="STRING" id="1449976.KALB_6410"/>
<dbReference type="Gene3D" id="1.10.10.10">
    <property type="entry name" value="Winged helix-like DNA-binding domain superfamily/Winged helix DNA-binding domain"/>
    <property type="match status" value="1"/>
</dbReference>
<dbReference type="PROSITE" id="PS01125">
    <property type="entry name" value="ROK"/>
    <property type="match status" value="1"/>
</dbReference>
<dbReference type="InterPro" id="IPR000600">
    <property type="entry name" value="ROK"/>
</dbReference>
<name>W5WNN1_9PSEU</name>
<proteinExistence type="inferred from homology"/>
<dbReference type="Pfam" id="PF12802">
    <property type="entry name" value="MarR_2"/>
    <property type="match status" value="1"/>
</dbReference>
<dbReference type="SUPFAM" id="SSF46785">
    <property type="entry name" value="Winged helix' DNA-binding domain"/>
    <property type="match status" value="1"/>
</dbReference>
<evidence type="ECO:0000313" key="3">
    <source>
        <dbReference type="EMBL" id="AHH99769.1"/>
    </source>
</evidence>
<dbReference type="InterPro" id="IPR036388">
    <property type="entry name" value="WH-like_DNA-bd_sf"/>
</dbReference>
<comment type="similarity">
    <text evidence="1">Belongs to the ROK (NagC/XylR) family.</text>
</comment>
<dbReference type="CDD" id="cd00093">
    <property type="entry name" value="HTH_XRE"/>
    <property type="match status" value="1"/>
</dbReference>
<evidence type="ECO:0000259" key="2">
    <source>
        <dbReference type="Pfam" id="PF12802"/>
    </source>
</evidence>
<dbReference type="OrthoDB" id="4083144at2"/>
<dbReference type="InterPro" id="IPR036390">
    <property type="entry name" value="WH_DNA-bd_sf"/>
</dbReference>
<dbReference type="PANTHER" id="PTHR18964">
    <property type="entry name" value="ROK (REPRESSOR, ORF, KINASE) FAMILY"/>
    <property type="match status" value="1"/>
</dbReference>
<dbReference type="RefSeq" id="WP_025359660.1">
    <property type="nucleotide sequence ID" value="NZ_CP007155.1"/>
</dbReference>
<organism evidence="3 4">
    <name type="scientific">Kutzneria albida DSM 43870</name>
    <dbReference type="NCBI Taxonomy" id="1449976"/>
    <lineage>
        <taxon>Bacteria</taxon>
        <taxon>Bacillati</taxon>
        <taxon>Actinomycetota</taxon>
        <taxon>Actinomycetes</taxon>
        <taxon>Pseudonocardiales</taxon>
        <taxon>Pseudonocardiaceae</taxon>
        <taxon>Kutzneria</taxon>
    </lineage>
</organism>
<dbReference type="eggNOG" id="COG1940">
    <property type="taxonomic scope" value="Bacteria"/>
</dbReference>
<dbReference type="SUPFAM" id="SSF53067">
    <property type="entry name" value="Actin-like ATPase domain"/>
    <property type="match status" value="1"/>
</dbReference>
<dbReference type="EMBL" id="CP007155">
    <property type="protein sequence ID" value="AHH99769.1"/>
    <property type="molecule type" value="Genomic_DNA"/>
</dbReference>
<dbReference type="KEGG" id="kal:KALB_6410"/>
<evidence type="ECO:0000256" key="1">
    <source>
        <dbReference type="ARBA" id="ARBA00006479"/>
    </source>
</evidence>
<gene>
    <name evidence="3" type="ORF">KALB_6410</name>
</gene>
<dbReference type="PANTHER" id="PTHR18964:SF173">
    <property type="entry name" value="GLUCOKINASE"/>
    <property type="match status" value="1"/>
</dbReference>
<accession>W5WNN1</accession>
<sequence length="367" mass="38192">MQSTGVNLDRLRGHNDALVLDLVRTQEGLSRVDLAARTGLTAQAVSKIVARLIEHGLLAESGQAAPTVGKPRTLLRVVADARWSVGVHLDRDELRVVLADLTGTVVRERRVPGPVADVAWIAAPVAELLAGVDPARVIGIGVGCPGPLDHRTGVVHAATRLPGWHGVPLREQLAQVTGLPVIVDKDTNAAVLAERWWQRERFTHAALVYVGTGIGAGLVLDGQVHRGARTNAGEFGHTTVQADGPLCPCGRRGCVEVLCGPAAVVGAGPDVLARFAALDPADQRIRRASRLLGTAVLDLVNLLDLDHVVLGGRAAAPYLAEVERAVRDAGVSVALSELGPGSVAAGAATLPLAAYHPASAVPSAPHR</sequence>
<dbReference type="AlphaFoldDB" id="W5WNN1"/>
<reference evidence="3 4" key="1">
    <citation type="journal article" date="2014" name="BMC Genomics">
        <title>Complete genome sequence of producer of the glycopeptide antibiotic Aculeximycin Kutzneria albida DSM 43870T, a representative of minor genus of Pseudonocardiaceae.</title>
        <authorList>
            <person name="Rebets Y."/>
            <person name="Tokovenko B."/>
            <person name="Lushchyk I."/>
            <person name="Ruckert C."/>
            <person name="Zaburannyi N."/>
            <person name="Bechthold A."/>
            <person name="Kalinowski J."/>
            <person name="Luzhetskyy A."/>
        </authorList>
    </citation>
    <scope>NUCLEOTIDE SEQUENCE [LARGE SCALE GENOMIC DNA]</scope>
    <source>
        <strain evidence="3">DSM 43870</strain>
    </source>
</reference>
<dbReference type="PATRIC" id="fig|1449976.3.peg.6430"/>
<dbReference type="Proteomes" id="UP000019225">
    <property type="component" value="Chromosome"/>
</dbReference>
<dbReference type="InterPro" id="IPR000835">
    <property type="entry name" value="HTH_MarR-typ"/>
</dbReference>
<feature type="domain" description="HTH marR-type" evidence="2">
    <location>
        <begin position="16"/>
        <end position="59"/>
    </location>
</feature>
<dbReference type="InterPro" id="IPR043129">
    <property type="entry name" value="ATPase_NBD"/>
</dbReference>
<keyword evidence="4" id="KW-1185">Reference proteome</keyword>
<dbReference type="Gene3D" id="3.30.420.40">
    <property type="match status" value="2"/>
</dbReference>
<protein>
    <recommendedName>
        <fullName evidence="2">HTH marR-type domain-containing protein</fullName>
    </recommendedName>
</protein>